<feature type="compositionally biased region" description="Basic and acidic residues" evidence="2">
    <location>
        <begin position="315"/>
        <end position="328"/>
    </location>
</feature>
<dbReference type="EMBL" id="JAEPQZ010000009">
    <property type="protein sequence ID" value="KAG2177122.1"/>
    <property type="molecule type" value="Genomic_DNA"/>
</dbReference>
<feature type="region of interest" description="Disordered" evidence="2">
    <location>
        <begin position="201"/>
        <end position="246"/>
    </location>
</feature>
<reference evidence="4" key="1">
    <citation type="submission" date="2020-12" db="EMBL/GenBank/DDBJ databases">
        <title>Metabolic potential, ecology and presence of endohyphal bacteria is reflected in genomic diversity of Mucoromycotina.</title>
        <authorList>
            <person name="Muszewska A."/>
            <person name="Okrasinska A."/>
            <person name="Steczkiewicz K."/>
            <person name="Drgas O."/>
            <person name="Orlowska M."/>
            <person name="Perlinska-Lenart U."/>
            <person name="Aleksandrzak-Piekarczyk T."/>
            <person name="Szatraj K."/>
            <person name="Zielenkiewicz U."/>
            <person name="Pilsyk S."/>
            <person name="Malc E."/>
            <person name="Mieczkowski P."/>
            <person name="Kruszewska J.S."/>
            <person name="Biernat P."/>
            <person name="Pawlowska J."/>
        </authorList>
    </citation>
    <scope>NUCLEOTIDE SEQUENCE</scope>
    <source>
        <strain evidence="4">WA0000067209</strain>
    </source>
</reference>
<organism evidence="4 5">
    <name type="scientific">Mortierella isabellina</name>
    <name type="common">Filamentous fungus</name>
    <name type="synonym">Umbelopsis isabellina</name>
    <dbReference type="NCBI Taxonomy" id="91625"/>
    <lineage>
        <taxon>Eukaryota</taxon>
        <taxon>Fungi</taxon>
        <taxon>Fungi incertae sedis</taxon>
        <taxon>Mucoromycota</taxon>
        <taxon>Mucoromycotina</taxon>
        <taxon>Umbelopsidomycetes</taxon>
        <taxon>Umbelopsidales</taxon>
        <taxon>Umbelopsidaceae</taxon>
        <taxon>Umbelopsis</taxon>
    </lineage>
</organism>
<protein>
    <recommendedName>
        <fullName evidence="3">Chromo domain-containing protein</fullName>
    </recommendedName>
</protein>
<dbReference type="GO" id="GO:0005634">
    <property type="term" value="C:nucleus"/>
    <property type="evidence" value="ECO:0007669"/>
    <property type="project" value="UniProtKB-SubCell"/>
</dbReference>
<dbReference type="SUPFAM" id="SSF54160">
    <property type="entry name" value="Chromo domain-like"/>
    <property type="match status" value="1"/>
</dbReference>
<gene>
    <name evidence="4" type="ORF">INT43_007778</name>
</gene>
<proteinExistence type="predicted"/>
<evidence type="ECO:0000256" key="2">
    <source>
        <dbReference type="SAM" id="MobiDB-lite"/>
    </source>
</evidence>
<evidence type="ECO:0000256" key="1">
    <source>
        <dbReference type="ARBA" id="ARBA00023242"/>
    </source>
</evidence>
<dbReference type="InterPro" id="IPR016197">
    <property type="entry name" value="Chromo-like_dom_sf"/>
</dbReference>
<comment type="caution">
    <text evidence="4">The sequence shown here is derived from an EMBL/GenBank/DDBJ whole genome shotgun (WGS) entry which is preliminary data.</text>
</comment>
<dbReference type="PROSITE" id="PS50013">
    <property type="entry name" value="CHROMO_2"/>
    <property type="match status" value="1"/>
</dbReference>
<feature type="domain" description="Chromo" evidence="3">
    <location>
        <begin position="12"/>
        <end position="71"/>
    </location>
</feature>
<feature type="compositionally biased region" description="Polar residues" evidence="2">
    <location>
        <begin position="384"/>
        <end position="403"/>
    </location>
</feature>
<accession>A0A8H7PN69</accession>
<dbReference type="OrthoDB" id="2419346at2759"/>
<dbReference type="InterPro" id="IPR000953">
    <property type="entry name" value="Chromo/chromo_shadow_dom"/>
</dbReference>
<dbReference type="CDD" id="cd00024">
    <property type="entry name" value="CD_CSD"/>
    <property type="match status" value="1"/>
</dbReference>
<dbReference type="Proteomes" id="UP000654370">
    <property type="component" value="Unassembled WGS sequence"/>
</dbReference>
<feature type="region of interest" description="Disordered" evidence="2">
    <location>
        <begin position="157"/>
        <end position="179"/>
    </location>
</feature>
<keyword evidence="1" id="KW-0539">Nucleus</keyword>
<feature type="region of interest" description="Disordered" evidence="2">
    <location>
        <begin position="315"/>
        <end position="409"/>
    </location>
</feature>
<dbReference type="InterPro" id="IPR023779">
    <property type="entry name" value="Chromodomain_CS"/>
</dbReference>
<evidence type="ECO:0000313" key="4">
    <source>
        <dbReference type="EMBL" id="KAG2177122.1"/>
    </source>
</evidence>
<feature type="compositionally biased region" description="Polar residues" evidence="2">
    <location>
        <begin position="225"/>
        <end position="246"/>
    </location>
</feature>
<dbReference type="AlphaFoldDB" id="A0A8H7PN69"/>
<sequence>MDRHAESQYDAASVEKVESIKITERGNYYYVKWRNLEDRHMNSWVEEPFLLGSDALTKFLEKNASEASEEPLFVRQPNKKSIWNKIRLESESEKDDDSDELDEIPLFQCARIRRRKRAISSSPETDVPATSLILPVTSYSVEKESFLLKSGDSRKTKAGKIRSYSDVHSDPSSNKEGTRIKTPELISENEGLKTQEVNQPVLPDFDRTTPPATPKVITPPPANSEAVNTPILTKQSLPQKTTENQSKDTAVVVFNNNSRPVLERTVSAPHNMLSSRKFFLQQPNNEQNASQNGSQNFAEISRKFDKLLDLISHNVQKDRSTKRAEGHATKHRRSQTSSDARMLPDRGMAKEVLLSKASYNGSEPQLRRTRSTSETRSPVVRFSENPSTSPSLSPQKTGNTIDGSSTQTSTLKLKSALKSKSLPPALPPPPPPSTIWRGDIEWGEYKMLDLTAQPIRATAALDTIQSGMKDHPLIQIKSFLSQQFLIEYIMSPPTLLSLSFPADSVRYGKLRNFLTINNVAGLIPISLECSMAIVPYSFSLLAAATDSSNTSLKQALFLVHIELPSASPNIGINDLDTRTLVDFSSSEIYDWHIVNHVYAVPKQVACMPKDKCIFIASGHPDASKVRLAAEGYGYNIASDPTDVSIYAVLLHNEPFPHEEIPELLDLKRPGVHFFFRLMSCDGCRLGGLVTIDTLDLVRQPEVLEQVICDVGKLNALQHSSLQPRWQIVFREDIFKDFEKLGQTAEYKNRADLARWQVIKALDHDLVSIVEQRIELHDTASQWFDCVARAFATTRRFFVQVVLDQPNDDSSHRVNMVKPHELLNRFKQ</sequence>
<feature type="compositionally biased region" description="Pro residues" evidence="2">
    <location>
        <begin position="211"/>
        <end position="222"/>
    </location>
</feature>
<name>A0A8H7PN69_MORIS</name>
<evidence type="ECO:0000313" key="5">
    <source>
        <dbReference type="Proteomes" id="UP000654370"/>
    </source>
</evidence>
<dbReference type="PROSITE" id="PS00598">
    <property type="entry name" value="CHROMO_1"/>
    <property type="match status" value="1"/>
</dbReference>
<dbReference type="Gene3D" id="2.40.50.40">
    <property type="match status" value="1"/>
</dbReference>
<keyword evidence="5" id="KW-1185">Reference proteome</keyword>
<evidence type="ECO:0000259" key="3">
    <source>
        <dbReference type="PROSITE" id="PS50013"/>
    </source>
</evidence>